<sequence>MRSTSKLMEFVHHESDCLVDRDRHDMQMKAYLKDLLESYPLKDFGIWDIIKLRMGLGIHDFGSRVLNEENINSSFCECCTI</sequence>
<name>A0AAV4XBD7_CAEEX</name>
<dbReference type="Proteomes" id="UP001054945">
    <property type="component" value="Unassembled WGS sequence"/>
</dbReference>
<protein>
    <submittedName>
        <fullName evidence="1">Uncharacterized protein</fullName>
    </submittedName>
</protein>
<gene>
    <name evidence="1" type="ORF">CEXT_353281</name>
</gene>
<organism evidence="1 2">
    <name type="scientific">Caerostris extrusa</name>
    <name type="common">Bark spider</name>
    <name type="synonym">Caerostris bankana</name>
    <dbReference type="NCBI Taxonomy" id="172846"/>
    <lineage>
        <taxon>Eukaryota</taxon>
        <taxon>Metazoa</taxon>
        <taxon>Ecdysozoa</taxon>
        <taxon>Arthropoda</taxon>
        <taxon>Chelicerata</taxon>
        <taxon>Arachnida</taxon>
        <taxon>Araneae</taxon>
        <taxon>Araneomorphae</taxon>
        <taxon>Entelegynae</taxon>
        <taxon>Araneoidea</taxon>
        <taxon>Araneidae</taxon>
        <taxon>Caerostris</taxon>
    </lineage>
</organism>
<reference evidence="1 2" key="1">
    <citation type="submission" date="2021-06" db="EMBL/GenBank/DDBJ databases">
        <title>Caerostris extrusa draft genome.</title>
        <authorList>
            <person name="Kono N."/>
            <person name="Arakawa K."/>
        </authorList>
    </citation>
    <scope>NUCLEOTIDE SEQUENCE [LARGE SCALE GENOMIC DNA]</scope>
</reference>
<dbReference type="AlphaFoldDB" id="A0AAV4XBD7"/>
<evidence type="ECO:0000313" key="2">
    <source>
        <dbReference type="Proteomes" id="UP001054945"/>
    </source>
</evidence>
<dbReference type="EMBL" id="BPLR01000116">
    <property type="protein sequence ID" value="GIY92231.1"/>
    <property type="molecule type" value="Genomic_DNA"/>
</dbReference>
<comment type="caution">
    <text evidence="1">The sequence shown here is derived from an EMBL/GenBank/DDBJ whole genome shotgun (WGS) entry which is preliminary data.</text>
</comment>
<keyword evidence="2" id="KW-1185">Reference proteome</keyword>
<evidence type="ECO:0000313" key="1">
    <source>
        <dbReference type="EMBL" id="GIY92231.1"/>
    </source>
</evidence>
<proteinExistence type="predicted"/>
<accession>A0AAV4XBD7</accession>